<feature type="compositionally biased region" description="Low complexity" evidence="8">
    <location>
        <begin position="328"/>
        <end position="337"/>
    </location>
</feature>
<feature type="region of interest" description="Disordered" evidence="8">
    <location>
        <begin position="1"/>
        <end position="32"/>
    </location>
</feature>
<dbReference type="EC" id="2.3.1.225" evidence="7"/>
<dbReference type="InterPro" id="IPR039859">
    <property type="entry name" value="PFA4/ZDH16/20/ERF2-like"/>
</dbReference>
<accession>A0AA35L4C6</accession>
<comment type="domain">
    <text evidence="7">The DHHC domain is required for palmitoyltransferase activity.</text>
</comment>
<feature type="transmembrane region" description="Helical" evidence="7">
    <location>
        <begin position="110"/>
        <end position="133"/>
    </location>
</feature>
<name>A0AA35L4C6_9SAUR</name>
<dbReference type="InterPro" id="IPR001594">
    <property type="entry name" value="Palmitoyltrfase_DHHC"/>
</dbReference>
<comment type="catalytic activity">
    <reaction evidence="7">
        <text>L-cysteinyl-[protein] + hexadecanoyl-CoA = S-hexadecanoyl-L-cysteinyl-[protein] + CoA</text>
        <dbReference type="Rhea" id="RHEA:36683"/>
        <dbReference type="Rhea" id="RHEA-COMP:10131"/>
        <dbReference type="Rhea" id="RHEA-COMP:11032"/>
        <dbReference type="ChEBI" id="CHEBI:29950"/>
        <dbReference type="ChEBI" id="CHEBI:57287"/>
        <dbReference type="ChEBI" id="CHEBI:57379"/>
        <dbReference type="ChEBI" id="CHEBI:74151"/>
        <dbReference type="EC" id="2.3.1.225"/>
    </reaction>
</comment>
<evidence type="ECO:0000259" key="9">
    <source>
        <dbReference type="Pfam" id="PF01529"/>
    </source>
</evidence>
<dbReference type="GO" id="GO:0016020">
    <property type="term" value="C:membrane"/>
    <property type="evidence" value="ECO:0007669"/>
    <property type="project" value="UniProtKB-SubCell"/>
</dbReference>
<keyword evidence="5 7" id="KW-0472">Membrane</keyword>
<dbReference type="Pfam" id="PF01529">
    <property type="entry name" value="DHHC"/>
    <property type="match status" value="1"/>
</dbReference>
<dbReference type="GO" id="GO:0019706">
    <property type="term" value="F:protein-cysteine S-palmitoyltransferase activity"/>
    <property type="evidence" value="ECO:0007669"/>
    <property type="project" value="UniProtKB-EC"/>
</dbReference>
<feature type="transmembrane region" description="Helical" evidence="7">
    <location>
        <begin position="83"/>
        <end position="104"/>
    </location>
</feature>
<keyword evidence="3 7" id="KW-0812">Transmembrane</keyword>
<evidence type="ECO:0000256" key="5">
    <source>
        <dbReference type="ARBA" id="ARBA00023136"/>
    </source>
</evidence>
<evidence type="ECO:0000256" key="7">
    <source>
        <dbReference type="RuleBase" id="RU079119"/>
    </source>
</evidence>
<protein>
    <recommendedName>
        <fullName evidence="7">Palmitoyltransferase</fullName>
        <ecNumber evidence="7">2.3.1.225</ecNumber>
    </recommendedName>
</protein>
<dbReference type="Proteomes" id="UP001178461">
    <property type="component" value="Chromosome 13"/>
</dbReference>
<evidence type="ECO:0000313" key="11">
    <source>
        <dbReference type="Proteomes" id="UP001178461"/>
    </source>
</evidence>
<evidence type="ECO:0000313" key="10">
    <source>
        <dbReference type="EMBL" id="CAI5789602.1"/>
    </source>
</evidence>
<dbReference type="PROSITE" id="PS50216">
    <property type="entry name" value="DHHC"/>
    <property type="match status" value="1"/>
</dbReference>
<organism evidence="10 11">
    <name type="scientific">Podarcis lilfordi</name>
    <name type="common">Lilford's wall lizard</name>
    <dbReference type="NCBI Taxonomy" id="74358"/>
    <lineage>
        <taxon>Eukaryota</taxon>
        <taxon>Metazoa</taxon>
        <taxon>Chordata</taxon>
        <taxon>Craniata</taxon>
        <taxon>Vertebrata</taxon>
        <taxon>Euteleostomi</taxon>
        <taxon>Lepidosauria</taxon>
        <taxon>Squamata</taxon>
        <taxon>Bifurcata</taxon>
        <taxon>Unidentata</taxon>
        <taxon>Episquamata</taxon>
        <taxon>Laterata</taxon>
        <taxon>Lacertibaenia</taxon>
        <taxon>Lacertidae</taxon>
        <taxon>Podarcis</taxon>
    </lineage>
</organism>
<comment type="subcellular location">
    <subcellularLocation>
        <location evidence="1">Membrane</location>
        <topology evidence="1">Multi-pass membrane protein</topology>
    </subcellularLocation>
</comment>
<keyword evidence="4 7" id="KW-1133">Transmembrane helix</keyword>
<feature type="transmembrane region" description="Helical" evidence="7">
    <location>
        <begin position="207"/>
        <end position="233"/>
    </location>
</feature>
<evidence type="ECO:0000256" key="1">
    <source>
        <dbReference type="ARBA" id="ARBA00004141"/>
    </source>
</evidence>
<comment type="similarity">
    <text evidence="7">Belongs to the DHHC palmitoyltransferase family.</text>
</comment>
<evidence type="ECO:0000256" key="4">
    <source>
        <dbReference type="ARBA" id="ARBA00022989"/>
    </source>
</evidence>
<dbReference type="PANTHER" id="PTHR22883:SF22">
    <property type="entry name" value="PALMITOYLTRANSFERASE ZDHHC11-RELATED"/>
    <property type="match status" value="1"/>
</dbReference>
<dbReference type="EMBL" id="OX395138">
    <property type="protein sequence ID" value="CAI5789602.1"/>
    <property type="molecule type" value="Genomic_DNA"/>
</dbReference>
<sequence>MTFRPTGGKIPQELQSSSKPLSARPWEAREERPGQENMLNIADMTCYDKKLRQTSPEQLNDHMVVPLHSRVNGWSLPLHSFQLITLVLYSYLAIVGFGIYIPLLPNEWKLVAYAVIGLIFVHHLITHLVAITIDPADQNILKKKNYKKPMPIFDRSKCKHVIQNQYCYLCEADVGPKTKHCSTCNKCIADFDHHCNWLNNCVGSRNYWFFFNAIASAALGILLLIMVMIYVFIQYFVDPERLRTSPQFESVTRNGTWLVFLPVAPVETTAAGILSVAILTVVLGSASFLLLGHLLTFHLYLLNKKMNTYEYMTRHRPRLSTISRETSTEGTSDTTHTVDSLQDVTEVRKPDEVAPSSISGTHAN</sequence>
<gene>
    <name evidence="10" type="ORF">PODLI_1B041225</name>
</gene>
<feature type="domain" description="Palmitoyltransferase DHHC" evidence="9">
    <location>
        <begin position="162"/>
        <end position="313"/>
    </location>
</feature>
<dbReference type="PANTHER" id="PTHR22883">
    <property type="entry name" value="ZINC FINGER DHHC DOMAIN CONTAINING PROTEIN"/>
    <property type="match status" value="1"/>
</dbReference>
<dbReference type="AlphaFoldDB" id="A0AA35L4C6"/>
<feature type="transmembrane region" description="Helical" evidence="7">
    <location>
        <begin position="270"/>
        <end position="302"/>
    </location>
</feature>
<keyword evidence="11" id="KW-1185">Reference proteome</keyword>
<dbReference type="GO" id="GO:0005783">
    <property type="term" value="C:endoplasmic reticulum"/>
    <property type="evidence" value="ECO:0007669"/>
    <property type="project" value="TreeGrafter"/>
</dbReference>
<feature type="region of interest" description="Disordered" evidence="8">
    <location>
        <begin position="320"/>
        <end position="364"/>
    </location>
</feature>
<keyword evidence="6 7" id="KW-0012">Acyltransferase</keyword>
<reference evidence="10" key="1">
    <citation type="submission" date="2022-12" db="EMBL/GenBank/DDBJ databases">
        <authorList>
            <person name="Alioto T."/>
            <person name="Alioto T."/>
            <person name="Gomez Garrido J."/>
        </authorList>
    </citation>
    <scope>NUCLEOTIDE SEQUENCE</scope>
</reference>
<dbReference type="GO" id="GO:0006612">
    <property type="term" value="P:protein targeting to membrane"/>
    <property type="evidence" value="ECO:0007669"/>
    <property type="project" value="TreeGrafter"/>
</dbReference>
<evidence type="ECO:0000256" key="8">
    <source>
        <dbReference type="SAM" id="MobiDB-lite"/>
    </source>
</evidence>
<evidence type="ECO:0000256" key="2">
    <source>
        <dbReference type="ARBA" id="ARBA00022679"/>
    </source>
</evidence>
<dbReference type="GO" id="GO:0005794">
    <property type="term" value="C:Golgi apparatus"/>
    <property type="evidence" value="ECO:0007669"/>
    <property type="project" value="TreeGrafter"/>
</dbReference>
<keyword evidence="2 7" id="KW-0808">Transferase</keyword>
<evidence type="ECO:0000256" key="6">
    <source>
        <dbReference type="ARBA" id="ARBA00023315"/>
    </source>
</evidence>
<proteinExistence type="inferred from homology"/>
<evidence type="ECO:0000256" key="3">
    <source>
        <dbReference type="ARBA" id="ARBA00022692"/>
    </source>
</evidence>